<feature type="domain" description="G-protein coupled receptors family 1 profile" evidence="14">
    <location>
        <begin position="341"/>
        <end position="598"/>
    </location>
</feature>
<dbReference type="SUPFAM" id="SSF81321">
    <property type="entry name" value="Family A G protein-coupled receptor-like"/>
    <property type="match status" value="1"/>
</dbReference>
<feature type="transmembrane region" description="Helical" evidence="12">
    <location>
        <begin position="329"/>
        <end position="351"/>
    </location>
</feature>
<keyword evidence="9 11" id="KW-0675">Receptor</keyword>
<dbReference type="Proteomes" id="UP000663828">
    <property type="component" value="Unassembled WGS sequence"/>
</dbReference>
<evidence type="ECO:0000313" key="16">
    <source>
        <dbReference type="EMBL" id="CAF1615361.1"/>
    </source>
</evidence>
<dbReference type="InterPro" id="IPR000276">
    <property type="entry name" value="GPCR_Rhodpsn"/>
</dbReference>
<keyword evidence="7 11" id="KW-0297">G-protein coupled receptor</keyword>
<dbReference type="AlphaFoldDB" id="A0A813UUD2"/>
<evidence type="ECO:0000256" key="4">
    <source>
        <dbReference type="ARBA" id="ARBA00022692"/>
    </source>
</evidence>
<feature type="transmembrane region" description="Helical" evidence="12">
    <location>
        <begin position="496"/>
        <end position="519"/>
    </location>
</feature>
<dbReference type="GO" id="GO:0008528">
    <property type="term" value="F:G protein-coupled peptide receptor activity"/>
    <property type="evidence" value="ECO:0007669"/>
    <property type="project" value="TreeGrafter"/>
</dbReference>
<evidence type="ECO:0000256" key="10">
    <source>
        <dbReference type="ARBA" id="ARBA00023224"/>
    </source>
</evidence>
<evidence type="ECO:0000256" key="7">
    <source>
        <dbReference type="ARBA" id="ARBA00023040"/>
    </source>
</evidence>
<keyword evidence="13" id="KW-0732">Signal</keyword>
<evidence type="ECO:0000256" key="6">
    <source>
        <dbReference type="ARBA" id="ARBA00022989"/>
    </source>
</evidence>
<dbReference type="PANTHER" id="PTHR24372:SF77">
    <property type="entry name" value="G-PROTEIN COUPLED RECEPTORS FAMILY 1 PROFILE DOMAIN-CONTAINING PROTEIN"/>
    <property type="match status" value="1"/>
</dbReference>
<dbReference type="Proteomes" id="UP000663852">
    <property type="component" value="Unassembled WGS sequence"/>
</dbReference>
<dbReference type="SUPFAM" id="SSF52075">
    <property type="entry name" value="Outer arm dynein light chain 1"/>
    <property type="match status" value="1"/>
</dbReference>
<keyword evidence="8 12" id="KW-0472">Membrane</keyword>
<dbReference type="PROSITE" id="PS50262">
    <property type="entry name" value="G_PROTEIN_RECEP_F1_2"/>
    <property type="match status" value="1"/>
</dbReference>
<accession>A0A813UUD2</accession>
<evidence type="ECO:0000256" key="12">
    <source>
        <dbReference type="SAM" id="Phobius"/>
    </source>
</evidence>
<feature type="signal peptide" evidence="13">
    <location>
        <begin position="1"/>
        <end position="24"/>
    </location>
</feature>
<feature type="chain" id="PRO_5035598182" description="G-protein coupled receptors family 1 profile domain-containing protein" evidence="13">
    <location>
        <begin position="25"/>
        <end position="665"/>
    </location>
</feature>
<comment type="caution">
    <text evidence="15">The sequence shown here is derived from an EMBL/GenBank/DDBJ whole genome shotgun (WGS) entry which is preliminary data.</text>
</comment>
<dbReference type="GO" id="GO:0009755">
    <property type="term" value="P:hormone-mediated signaling pathway"/>
    <property type="evidence" value="ECO:0007669"/>
    <property type="project" value="TreeGrafter"/>
</dbReference>
<evidence type="ECO:0000256" key="13">
    <source>
        <dbReference type="SAM" id="SignalP"/>
    </source>
</evidence>
<keyword evidence="3" id="KW-0433">Leucine-rich repeat</keyword>
<keyword evidence="6 12" id="KW-1133">Transmembrane helix</keyword>
<feature type="transmembrane region" description="Helical" evidence="12">
    <location>
        <begin position="540"/>
        <end position="565"/>
    </location>
</feature>
<dbReference type="Pfam" id="PF13855">
    <property type="entry name" value="LRR_8"/>
    <property type="match status" value="1"/>
</dbReference>
<evidence type="ECO:0000313" key="17">
    <source>
        <dbReference type="Proteomes" id="UP000663828"/>
    </source>
</evidence>
<evidence type="ECO:0000313" key="18">
    <source>
        <dbReference type="Proteomes" id="UP000663852"/>
    </source>
</evidence>
<evidence type="ECO:0000256" key="11">
    <source>
        <dbReference type="RuleBase" id="RU000688"/>
    </source>
</evidence>
<feature type="transmembrane region" description="Helical" evidence="12">
    <location>
        <begin position="371"/>
        <end position="390"/>
    </location>
</feature>
<dbReference type="OrthoDB" id="1883493at2759"/>
<proteinExistence type="inferred from homology"/>
<gene>
    <name evidence="15" type="ORF">EDS130_LOCUS6202</name>
    <name evidence="16" type="ORF">XAT740_LOCUS49481</name>
</gene>
<comment type="subcellular location">
    <subcellularLocation>
        <location evidence="1">Cell membrane</location>
        <topology evidence="1">Multi-pass membrane protein</topology>
    </subcellularLocation>
</comment>
<keyword evidence="4 11" id="KW-0812">Transmembrane</keyword>
<evidence type="ECO:0000313" key="15">
    <source>
        <dbReference type="EMBL" id="CAF0828242.1"/>
    </source>
</evidence>
<keyword evidence="17" id="KW-1185">Reference proteome</keyword>
<evidence type="ECO:0000256" key="1">
    <source>
        <dbReference type="ARBA" id="ARBA00004651"/>
    </source>
</evidence>
<dbReference type="InterPro" id="IPR032675">
    <property type="entry name" value="LRR_dom_sf"/>
</dbReference>
<feature type="transmembrane region" description="Helical" evidence="12">
    <location>
        <begin position="410"/>
        <end position="432"/>
    </location>
</feature>
<keyword evidence="5" id="KW-0677">Repeat</keyword>
<dbReference type="EMBL" id="CAJNOR010007338">
    <property type="protein sequence ID" value="CAF1615361.1"/>
    <property type="molecule type" value="Genomic_DNA"/>
</dbReference>
<comment type="similarity">
    <text evidence="11">Belongs to the G-protein coupled receptor 1 family.</text>
</comment>
<evidence type="ECO:0000256" key="8">
    <source>
        <dbReference type="ARBA" id="ARBA00023136"/>
    </source>
</evidence>
<reference evidence="15" key="1">
    <citation type="submission" date="2021-02" db="EMBL/GenBank/DDBJ databases">
        <authorList>
            <person name="Nowell W R."/>
        </authorList>
    </citation>
    <scope>NUCLEOTIDE SEQUENCE</scope>
</reference>
<dbReference type="PANTHER" id="PTHR24372">
    <property type="entry name" value="GLYCOPROTEIN HORMONE RECEPTOR"/>
    <property type="match status" value="1"/>
</dbReference>
<keyword evidence="10 11" id="KW-0807">Transducer</keyword>
<dbReference type="InterPro" id="IPR017452">
    <property type="entry name" value="GPCR_Rhodpsn_7TM"/>
</dbReference>
<dbReference type="Gene3D" id="1.20.1070.10">
    <property type="entry name" value="Rhodopsin 7-helix transmembrane proteins"/>
    <property type="match status" value="1"/>
</dbReference>
<evidence type="ECO:0000256" key="2">
    <source>
        <dbReference type="ARBA" id="ARBA00022475"/>
    </source>
</evidence>
<evidence type="ECO:0000256" key="5">
    <source>
        <dbReference type="ARBA" id="ARBA00022737"/>
    </source>
</evidence>
<organism evidence="15 18">
    <name type="scientific">Adineta ricciae</name>
    <name type="common">Rotifer</name>
    <dbReference type="NCBI Taxonomy" id="249248"/>
    <lineage>
        <taxon>Eukaryota</taxon>
        <taxon>Metazoa</taxon>
        <taxon>Spiralia</taxon>
        <taxon>Gnathifera</taxon>
        <taxon>Rotifera</taxon>
        <taxon>Eurotatoria</taxon>
        <taxon>Bdelloidea</taxon>
        <taxon>Adinetida</taxon>
        <taxon>Adinetidae</taxon>
        <taxon>Adineta</taxon>
    </lineage>
</organism>
<dbReference type="Gene3D" id="3.80.10.10">
    <property type="entry name" value="Ribonuclease Inhibitor"/>
    <property type="match status" value="1"/>
</dbReference>
<dbReference type="Pfam" id="PF00001">
    <property type="entry name" value="7tm_1"/>
    <property type="match status" value="1"/>
</dbReference>
<keyword evidence="2" id="KW-1003">Cell membrane</keyword>
<dbReference type="GO" id="GO:0005886">
    <property type="term" value="C:plasma membrane"/>
    <property type="evidence" value="ECO:0007669"/>
    <property type="project" value="UniProtKB-SubCell"/>
</dbReference>
<dbReference type="EMBL" id="CAJNOJ010000018">
    <property type="protein sequence ID" value="CAF0828242.1"/>
    <property type="molecule type" value="Genomic_DNA"/>
</dbReference>
<feature type="transmembrane region" description="Helical" evidence="12">
    <location>
        <begin position="452"/>
        <end position="473"/>
    </location>
</feature>
<dbReference type="GO" id="GO:0007189">
    <property type="term" value="P:adenylate cyclase-activating G protein-coupled receptor signaling pathway"/>
    <property type="evidence" value="ECO:0007669"/>
    <property type="project" value="TreeGrafter"/>
</dbReference>
<sequence>MSSTKLLFNLFCLLSSLLHLQVESSCINHDTELLCTPLDFSVYNISLLNFNTSSSIQTIHLTNSYYSGSLAETINKLIIDGYPYEAFDATFNSTFTLSSLLIEHTRLSVFPPWLCTLNKNLSFIEIDNSNIERILEHDLNLCFHLKILRIINSNLQRFTNHVLSSVFLQYLYLNNNNFTEISNENGLNLNQFPSLVVLDLSFNQIEQISSRNFNQTPHLTKLYLSNNALHFVQLNQSLISLEILDFEGNRFLQMDKQWYNYLPHLTRIRFPYAHFCCAFKNVPRSSNDKRIRDNKNYLPILSPSSSVCSPLPDPMTPCESFFSSKFTRFIFLIIVCVSFSSNLIALIIRIFPFLASSCNRWSISTLFSSNLVLADFIFSIYLIIIAIVDIHFKEDFYLYTQIWTKSYVCVFAGFTYTFGIQSSIYALTLLTFERFHTILFSFTRQTPWRLKFTLTVISIGWFVSFITASLPLLNVNNFHANSLCIPFRMEYLSDRLYLSVIIFVNLVLLGIIIICNGLICFNFSKSHVRTLNDARATVKILSLVFAVCISHMPLIIYTLFALFTYSKVSNVSGLRLNDIKLTVLFLQPFNSCFNPFMYSSLSTFQWTSPTRTTTIELGRPKPVRKSHSFSQFRSKSVVFNRGYHPLRLMSVTSLDYRSSSLPDTP</sequence>
<dbReference type="PROSITE" id="PS00237">
    <property type="entry name" value="G_PROTEIN_RECEP_F1_1"/>
    <property type="match status" value="1"/>
</dbReference>
<evidence type="ECO:0000259" key="14">
    <source>
        <dbReference type="PROSITE" id="PS50262"/>
    </source>
</evidence>
<dbReference type="InterPro" id="IPR001611">
    <property type="entry name" value="Leu-rich_rpt"/>
</dbReference>
<evidence type="ECO:0000256" key="3">
    <source>
        <dbReference type="ARBA" id="ARBA00022614"/>
    </source>
</evidence>
<protein>
    <recommendedName>
        <fullName evidence="14">G-protein coupled receptors family 1 profile domain-containing protein</fullName>
    </recommendedName>
</protein>
<dbReference type="PROSITE" id="PS51450">
    <property type="entry name" value="LRR"/>
    <property type="match status" value="2"/>
</dbReference>
<dbReference type="PRINTS" id="PR00237">
    <property type="entry name" value="GPCRRHODOPSN"/>
</dbReference>
<name>A0A813UUD2_ADIRI</name>
<evidence type="ECO:0000256" key="9">
    <source>
        <dbReference type="ARBA" id="ARBA00023170"/>
    </source>
</evidence>